<feature type="domain" description="KaiC" evidence="8">
    <location>
        <begin position="236"/>
        <end position="472"/>
    </location>
</feature>
<dbReference type="SMART" id="SM00382">
    <property type="entry name" value="AAA"/>
    <property type="match status" value="2"/>
</dbReference>
<sequence>MDLLKTGIAGLDEILRGGLRPFRSYLVRGGPGSGKTTLGLHFLSQSTQGKNLFISLGESVTKIKDDAKGRGFNLSEIEFLELSPSASFLREHEGYDIFTSQEVEKTPIIDQIIAEIEDLQPARVFLDSATYLSYLSNDKFQYRKEILSLIDFTAEEDATLMIASESTQQNPDYDLQFVVDGVLNFTREEDERYLYISKLRGANYLSGKHSLKLKEAGIEVYPDYIPVAEKKDEDRKKISSGIPSLDKLLNGGIERGTTTIISGPTGVGKTTLGVQYMKEAAGRGEKSIIYTFEESVDTIIKRCEAIKIPISDMLDNSFLEIEQINPLRYSPAEFFTRVRKKVEASQIDIIMLDSLSGYKMAFPDNSTDNEKIKQLHILNKYLSRIGVTIIIVNEVSNIIGDFKATGFGISYLADNIIILNYLEYGSQIRKSIGVLKKRLSDFERYLRNFEIGEYGIEVGEPLSDLQGILTGNVVNIGDGGDRE</sequence>
<dbReference type="GO" id="GO:0140664">
    <property type="term" value="F:ATP-dependent DNA damage sensor activity"/>
    <property type="evidence" value="ECO:0007669"/>
    <property type="project" value="InterPro"/>
</dbReference>
<evidence type="ECO:0000256" key="3">
    <source>
        <dbReference type="ARBA" id="ARBA00022679"/>
    </source>
</evidence>
<evidence type="ECO:0000256" key="2">
    <source>
        <dbReference type="ARBA" id="ARBA00022553"/>
    </source>
</evidence>
<keyword evidence="4" id="KW-0677">Repeat</keyword>
<dbReference type="InterPro" id="IPR051347">
    <property type="entry name" value="Circadian_clock_KaiC-rel"/>
</dbReference>
<dbReference type="InterPro" id="IPR003593">
    <property type="entry name" value="AAA+_ATPase"/>
</dbReference>
<dbReference type="PROSITE" id="PS50162">
    <property type="entry name" value="RECA_2"/>
    <property type="match status" value="1"/>
</dbReference>
<proteinExistence type="predicted"/>
<evidence type="ECO:0000259" key="7">
    <source>
        <dbReference type="PROSITE" id="PS50162"/>
    </source>
</evidence>
<dbReference type="SUPFAM" id="SSF52540">
    <property type="entry name" value="P-loop containing nucleoside triphosphate hydrolases"/>
    <property type="match status" value="2"/>
</dbReference>
<dbReference type="Gene3D" id="3.40.50.300">
    <property type="entry name" value="P-loop containing nucleotide triphosphate hydrolases"/>
    <property type="match status" value="2"/>
</dbReference>
<dbReference type="InterPro" id="IPR027417">
    <property type="entry name" value="P-loop_NTPase"/>
</dbReference>
<accession>A0A1I4HEG1</accession>
<dbReference type="Pfam" id="PF06745">
    <property type="entry name" value="ATPase"/>
    <property type="match status" value="2"/>
</dbReference>
<name>A0A1I4HEG1_9FIRM</name>
<dbReference type="GO" id="GO:0016787">
    <property type="term" value="F:hydrolase activity"/>
    <property type="evidence" value="ECO:0007669"/>
    <property type="project" value="UniProtKB-KW"/>
</dbReference>
<reference evidence="9 10" key="1">
    <citation type="submission" date="2016-10" db="EMBL/GenBank/DDBJ databases">
        <authorList>
            <person name="de Groot N.N."/>
        </authorList>
    </citation>
    <scope>NUCLEOTIDE SEQUENCE [LARGE SCALE GENOMIC DNA]</scope>
    <source>
        <strain evidence="9 10">ATCC 51327</strain>
    </source>
</reference>
<dbReference type="PIRSF" id="PIRSF039117">
    <property type="entry name" value="KaiC"/>
    <property type="match status" value="1"/>
</dbReference>
<evidence type="ECO:0000313" key="10">
    <source>
        <dbReference type="Proteomes" id="UP000199006"/>
    </source>
</evidence>
<dbReference type="PANTHER" id="PTHR42926">
    <property type="match status" value="1"/>
</dbReference>
<dbReference type="GO" id="GO:0005524">
    <property type="term" value="F:ATP binding"/>
    <property type="evidence" value="ECO:0007669"/>
    <property type="project" value="InterPro"/>
</dbReference>
<gene>
    <name evidence="9" type="ORF">SAMN02983006_01057</name>
</gene>
<dbReference type="InterPro" id="IPR014774">
    <property type="entry name" value="KaiC-like_dom"/>
</dbReference>
<evidence type="ECO:0000256" key="5">
    <source>
        <dbReference type="ARBA" id="ARBA00022777"/>
    </source>
</evidence>
<dbReference type="PANTHER" id="PTHR42926:SF1">
    <property type="entry name" value="CIRCADIAN CLOCK OSCILLATOR PROTEIN KAIC 1"/>
    <property type="match status" value="1"/>
</dbReference>
<protein>
    <recommendedName>
        <fullName evidence="1">non-specific serine/threonine protein kinase</fullName>
        <ecNumber evidence="1">2.7.11.1</ecNumber>
    </recommendedName>
</protein>
<evidence type="ECO:0000313" key="9">
    <source>
        <dbReference type="EMBL" id="SFL40602.1"/>
    </source>
</evidence>
<keyword evidence="3" id="KW-0808">Transferase</keyword>
<dbReference type="EMBL" id="FOTI01000011">
    <property type="protein sequence ID" value="SFL40602.1"/>
    <property type="molecule type" value="Genomic_DNA"/>
</dbReference>
<dbReference type="AlphaFoldDB" id="A0A1I4HEG1"/>
<dbReference type="GO" id="GO:0006281">
    <property type="term" value="P:DNA repair"/>
    <property type="evidence" value="ECO:0007669"/>
    <property type="project" value="InterPro"/>
</dbReference>
<dbReference type="OrthoDB" id="9783783at2"/>
<evidence type="ECO:0000259" key="8">
    <source>
        <dbReference type="PROSITE" id="PS51146"/>
    </source>
</evidence>
<dbReference type="InterPro" id="IPR020588">
    <property type="entry name" value="RecA_ATP-bd"/>
</dbReference>
<keyword evidence="5" id="KW-0418">Kinase</keyword>
<dbReference type="EC" id="2.7.11.1" evidence="1"/>
<dbReference type="RefSeq" id="WP_089860729.1">
    <property type="nucleotide sequence ID" value="NZ_FOTI01000011.1"/>
</dbReference>
<dbReference type="PRINTS" id="PR01874">
    <property type="entry name" value="DNAREPAIRADA"/>
</dbReference>
<dbReference type="Proteomes" id="UP000199006">
    <property type="component" value="Unassembled WGS sequence"/>
</dbReference>
<keyword evidence="2" id="KW-0597">Phosphoprotein</keyword>
<organism evidence="9 10">
    <name type="scientific">Halanaerobium salsuginis</name>
    <dbReference type="NCBI Taxonomy" id="29563"/>
    <lineage>
        <taxon>Bacteria</taxon>
        <taxon>Bacillati</taxon>
        <taxon>Bacillota</taxon>
        <taxon>Clostridia</taxon>
        <taxon>Halanaerobiales</taxon>
        <taxon>Halanaerobiaceae</taxon>
        <taxon>Halanaerobium</taxon>
    </lineage>
</organism>
<dbReference type="PROSITE" id="PS51146">
    <property type="entry name" value="KAIC"/>
    <property type="match status" value="2"/>
</dbReference>
<evidence type="ECO:0000256" key="6">
    <source>
        <dbReference type="ARBA" id="ARBA00022801"/>
    </source>
</evidence>
<dbReference type="GO" id="GO:0003677">
    <property type="term" value="F:DNA binding"/>
    <property type="evidence" value="ECO:0007669"/>
    <property type="project" value="InterPro"/>
</dbReference>
<evidence type="ECO:0000256" key="4">
    <source>
        <dbReference type="ARBA" id="ARBA00022737"/>
    </source>
</evidence>
<keyword evidence="6" id="KW-0378">Hydrolase</keyword>
<feature type="domain" description="RecA family profile 1" evidence="7">
    <location>
        <begin position="234"/>
        <end position="395"/>
    </location>
</feature>
<dbReference type="InterPro" id="IPR030665">
    <property type="entry name" value="KaiC"/>
</dbReference>
<dbReference type="STRING" id="29563.SAMN02983006_01057"/>
<dbReference type="GO" id="GO:0004674">
    <property type="term" value="F:protein serine/threonine kinase activity"/>
    <property type="evidence" value="ECO:0007669"/>
    <property type="project" value="UniProtKB-EC"/>
</dbReference>
<feature type="domain" description="KaiC" evidence="8">
    <location>
        <begin position="2"/>
        <end position="234"/>
    </location>
</feature>
<evidence type="ECO:0000256" key="1">
    <source>
        <dbReference type="ARBA" id="ARBA00012513"/>
    </source>
</evidence>
<dbReference type="InterPro" id="IPR010624">
    <property type="entry name" value="KaiC_dom"/>
</dbReference>
<keyword evidence="10" id="KW-1185">Reference proteome</keyword>